<gene>
    <name evidence="7" type="ORF">RD792_006757</name>
</gene>
<accession>A0ABR0DBQ2</accession>
<proteinExistence type="predicted"/>
<comment type="caution">
    <text evidence="7">The sequence shown here is derived from an EMBL/GenBank/DDBJ whole genome shotgun (WGS) entry which is preliminary data.</text>
</comment>
<dbReference type="PANTHER" id="PTHR34396">
    <property type="entry name" value="OS03G0264950 PROTEIN-RELATED"/>
    <property type="match status" value="1"/>
</dbReference>
<evidence type="ECO:0000256" key="5">
    <source>
        <dbReference type="SAM" id="MobiDB-lite"/>
    </source>
</evidence>
<protein>
    <recommendedName>
        <fullName evidence="6">BED-type domain-containing protein</fullName>
    </recommendedName>
</protein>
<dbReference type="Pfam" id="PF02892">
    <property type="entry name" value="zf-BED"/>
    <property type="match status" value="1"/>
</dbReference>
<name>A0ABR0DBQ2_9LAMI</name>
<feature type="region of interest" description="Disordered" evidence="5">
    <location>
        <begin position="1"/>
        <end position="110"/>
    </location>
</feature>
<evidence type="ECO:0000313" key="8">
    <source>
        <dbReference type="Proteomes" id="UP001291926"/>
    </source>
</evidence>
<evidence type="ECO:0000313" key="7">
    <source>
        <dbReference type="EMBL" id="KAK4486697.1"/>
    </source>
</evidence>
<dbReference type="SUPFAM" id="SSF57667">
    <property type="entry name" value="beta-beta-alpha zinc fingers"/>
    <property type="match status" value="1"/>
</dbReference>
<evidence type="ECO:0000256" key="4">
    <source>
        <dbReference type="PROSITE-ProRule" id="PRU00027"/>
    </source>
</evidence>
<evidence type="ECO:0000256" key="3">
    <source>
        <dbReference type="ARBA" id="ARBA00022833"/>
    </source>
</evidence>
<dbReference type="InterPro" id="IPR053031">
    <property type="entry name" value="Cuticle_assoc_protein"/>
</dbReference>
<dbReference type="SMART" id="SM00614">
    <property type="entry name" value="ZnF_BED"/>
    <property type="match status" value="1"/>
</dbReference>
<evidence type="ECO:0000256" key="2">
    <source>
        <dbReference type="ARBA" id="ARBA00022771"/>
    </source>
</evidence>
<dbReference type="Proteomes" id="UP001291926">
    <property type="component" value="Unassembled WGS sequence"/>
</dbReference>
<keyword evidence="2 4" id="KW-0863">Zinc-finger</keyword>
<keyword evidence="1" id="KW-0479">Metal-binding</keyword>
<feature type="domain" description="BED-type" evidence="6">
    <location>
        <begin position="107"/>
        <end position="165"/>
    </location>
</feature>
<keyword evidence="8" id="KW-1185">Reference proteome</keyword>
<reference evidence="7 8" key="1">
    <citation type="journal article" date="2023" name="bioRxiv">
        <title>Genome report: Whole genome sequence and annotation of Penstemon davidsonii.</title>
        <authorList>
            <person name="Ostevik K.L."/>
            <person name="Alabady M."/>
            <person name="Zhang M."/>
            <person name="Rausher M.D."/>
        </authorList>
    </citation>
    <scope>NUCLEOTIDE SEQUENCE [LARGE SCALE GENOMIC DNA]</scope>
    <source>
        <strain evidence="7">DNT005</strain>
        <tissue evidence="7">Whole leaf</tissue>
    </source>
</reference>
<evidence type="ECO:0000259" key="6">
    <source>
        <dbReference type="PROSITE" id="PS50808"/>
    </source>
</evidence>
<keyword evidence="3" id="KW-0862">Zinc</keyword>
<organism evidence="7 8">
    <name type="scientific">Penstemon davidsonii</name>
    <dbReference type="NCBI Taxonomy" id="160366"/>
    <lineage>
        <taxon>Eukaryota</taxon>
        <taxon>Viridiplantae</taxon>
        <taxon>Streptophyta</taxon>
        <taxon>Embryophyta</taxon>
        <taxon>Tracheophyta</taxon>
        <taxon>Spermatophyta</taxon>
        <taxon>Magnoliopsida</taxon>
        <taxon>eudicotyledons</taxon>
        <taxon>Gunneridae</taxon>
        <taxon>Pentapetalae</taxon>
        <taxon>asterids</taxon>
        <taxon>lamiids</taxon>
        <taxon>Lamiales</taxon>
        <taxon>Plantaginaceae</taxon>
        <taxon>Cheloneae</taxon>
        <taxon>Penstemon</taxon>
    </lineage>
</organism>
<sequence>MYKKPSQSAERTEQVSPRRDFKCAGPHRGEVEAEGLTAARMSSSGSGRPPLHPNIQEQIENARRPTMGPPQTSISTPSQTISSPIPTLDSSPVPPPEVSEEQGQTSKKKAKAWQHFTEYKRNGKVKAQCKYCDKSYACESGKNGTSGLNKHMAVCQKHLDNIVNSTHDSHTIHSFCHSVTGVGDDGDQREVSSL</sequence>
<feature type="compositionally biased region" description="Basic and acidic residues" evidence="5">
    <location>
        <begin position="10"/>
        <end position="31"/>
    </location>
</feature>
<dbReference type="InterPro" id="IPR036236">
    <property type="entry name" value="Znf_C2H2_sf"/>
</dbReference>
<dbReference type="PANTHER" id="PTHR34396:SF27">
    <property type="entry name" value="OS08G0208700 PROTEIN"/>
    <property type="match status" value="1"/>
</dbReference>
<feature type="compositionally biased region" description="Low complexity" evidence="5">
    <location>
        <begin position="69"/>
        <end position="91"/>
    </location>
</feature>
<dbReference type="PROSITE" id="PS50808">
    <property type="entry name" value="ZF_BED"/>
    <property type="match status" value="1"/>
</dbReference>
<evidence type="ECO:0000256" key="1">
    <source>
        <dbReference type="ARBA" id="ARBA00022723"/>
    </source>
</evidence>
<dbReference type="InterPro" id="IPR003656">
    <property type="entry name" value="Znf_BED"/>
</dbReference>
<dbReference type="EMBL" id="JAYDYQ010002447">
    <property type="protein sequence ID" value="KAK4486697.1"/>
    <property type="molecule type" value="Genomic_DNA"/>
</dbReference>